<dbReference type="PROSITE" id="PS50090">
    <property type="entry name" value="MYB_LIKE"/>
    <property type="match status" value="1"/>
</dbReference>
<dbReference type="InterPro" id="IPR001005">
    <property type="entry name" value="SANT/Myb"/>
</dbReference>
<evidence type="ECO:0000256" key="1">
    <source>
        <dbReference type="SAM" id="MobiDB-lite"/>
    </source>
</evidence>
<reference evidence="3 4" key="1">
    <citation type="submission" date="2018-08" db="EMBL/GenBank/DDBJ databases">
        <title>Genome and evolution of the arbuscular mycorrhizal fungus Diversispora epigaea (formerly Glomus versiforme) and its bacterial endosymbionts.</title>
        <authorList>
            <person name="Sun X."/>
            <person name="Fei Z."/>
            <person name="Harrison M."/>
        </authorList>
    </citation>
    <scope>NUCLEOTIDE SEQUENCE [LARGE SCALE GENOMIC DNA]</scope>
    <source>
        <strain evidence="3 4">IT104</strain>
    </source>
</reference>
<comment type="caution">
    <text evidence="3">The sequence shown here is derived from an EMBL/GenBank/DDBJ whole genome shotgun (WGS) entry which is preliminary data.</text>
</comment>
<organism evidence="3 4">
    <name type="scientific">Diversispora epigaea</name>
    <dbReference type="NCBI Taxonomy" id="1348612"/>
    <lineage>
        <taxon>Eukaryota</taxon>
        <taxon>Fungi</taxon>
        <taxon>Fungi incertae sedis</taxon>
        <taxon>Mucoromycota</taxon>
        <taxon>Glomeromycotina</taxon>
        <taxon>Glomeromycetes</taxon>
        <taxon>Diversisporales</taxon>
        <taxon>Diversisporaceae</taxon>
        <taxon>Diversispora</taxon>
    </lineage>
</organism>
<evidence type="ECO:0000259" key="2">
    <source>
        <dbReference type="PROSITE" id="PS50090"/>
    </source>
</evidence>
<protein>
    <recommendedName>
        <fullName evidence="2">Myb-like domain-containing protein</fullName>
    </recommendedName>
</protein>
<dbReference type="Gene3D" id="1.10.10.60">
    <property type="entry name" value="Homeodomain-like"/>
    <property type="match status" value="1"/>
</dbReference>
<dbReference type="Pfam" id="PF13921">
    <property type="entry name" value="Myb_DNA-bind_6"/>
    <property type="match status" value="1"/>
</dbReference>
<proteinExistence type="predicted"/>
<dbReference type="InterPro" id="IPR009057">
    <property type="entry name" value="Homeodomain-like_sf"/>
</dbReference>
<evidence type="ECO:0000313" key="3">
    <source>
        <dbReference type="EMBL" id="RHZ84812.1"/>
    </source>
</evidence>
<dbReference type="EMBL" id="PQFF01000070">
    <property type="protein sequence ID" value="RHZ84812.1"/>
    <property type="molecule type" value="Genomic_DNA"/>
</dbReference>
<gene>
    <name evidence="3" type="ORF">Glove_74g252</name>
</gene>
<dbReference type="AlphaFoldDB" id="A0A397JCG1"/>
<accession>A0A397JCG1</accession>
<dbReference type="Proteomes" id="UP000266861">
    <property type="component" value="Unassembled WGS sequence"/>
</dbReference>
<feature type="domain" description="Myb-like" evidence="2">
    <location>
        <begin position="164"/>
        <end position="220"/>
    </location>
</feature>
<dbReference type="OrthoDB" id="2470418at2759"/>
<sequence>MSQYSNTLENNPPFILSTEDTNKLSKLISELTTEKSGIFEISFKEIWSKFAKGGEKLQYRRFVQNKCRKLVQQQNISNYRKVKLIISRHWEADDTNKLSKLISELTTEKSGIFEISFKEIWSKFAKGGEKLQYRRFVQNKCRKLVQQQNISNYRKVKLIISRHWEADEEDLLANILKEMEEMGKKPSEIKWNSVYKNFIEKRGRSDRDKKALQERYRNYLDPKVYLPDKRKRFTFTEEQTFLIIDYKVNGKIGWKEIANKLNEVIDMQNELNEANGKKIKLLPRCTPNQVKIKYNTVIKTMKDPLYTLAKTAELRRIQESKETEEINKMEEIEKTEETETETCNKMEEIEKTEETETETCNKMEEIEKTEETETETCNKMEEIEKTEETETETCNKMEESEKTEETETETCNKMEEIEKTEETETETCNKMDIKFITTTI</sequence>
<name>A0A397JCG1_9GLOM</name>
<feature type="region of interest" description="Disordered" evidence="1">
    <location>
        <begin position="382"/>
        <end position="410"/>
    </location>
</feature>
<dbReference type="SUPFAM" id="SSF46689">
    <property type="entry name" value="Homeodomain-like"/>
    <property type="match status" value="1"/>
</dbReference>
<keyword evidence="4" id="KW-1185">Reference proteome</keyword>
<evidence type="ECO:0000313" key="4">
    <source>
        <dbReference type="Proteomes" id="UP000266861"/>
    </source>
</evidence>
<dbReference type="STRING" id="1348612.A0A397JCG1"/>